<proteinExistence type="predicted"/>
<name>A0A4Y2IE07_ARAVE</name>
<reference evidence="1 2" key="1">
    <citation type="journal article" date="2019" name="Sci. Rep.">
        <title>Orb-weaving spider Araneus ventricosus genome elucidates the spidroin gene catalogue.</title>
        <authorList>
            <person name="Kono N."/>
            <person name="Nakamura H."/>
            <person name="Ohtoshi R."/>
            <person name="Moran D.A.P."/>
            <person name="Shinohara A."/>
            <person name="Yoshida Y."/>
            <person name="Fujiwara M."/>
            <person name="Mori M."/>
            <person name="Tomita M."/>
            <person name="Arakawa K."/>
        </authorList>
    </citation>
    <scope>NUCLEOTIDE SEQUENCE [LARGE SCALE GENOMIC DNA]</scope>
</reference>
<evidence type="ECO:0000313" key="2">
    <source>
        <dbReference type="Proteomes" id="UP000499080"/>
    </source>
</evidence>
<dbReference type="EMBL" id="BGPR01002590">
    <property type="protein sequence ID" value="GBM75977.1"/>
    <property type="molecule type" value="Genomic_DNA"/>
</dbReference>
<gene>
    <name evidence="1" type="ORF">AVEN_49602_1</name>
</gene>
<organism evidence="1 2">
    <name type="scientific">Araneus ventricosus</name>
    <name type="common">Orbweaver spider</name>
    <name type="synonym">Epeira ventricosa</name>
    <dbReference type="NCBI Taxonomy" id="182803"/>
    <lineage>
        <taxon>Eukaryota</taxon>
        <taxon>Metazoa</taxon>
        <taxon>Ecdysozoa</taxon>
        <taxon>Arthropoda</taxon>
        <taxon>Chelicerata</taxon>
        <taxon>Arachnida</taxon>
        <taxon>Araneae</taxon>
        <taxon>Araneomorphae</taxon>
        <taxon>Entelegynae</taxon>
        <taxon>Araneoidea</taxon>
        <taxon>Araneidae</taxon>
        <taxon>Araneus</taxon>
    </lineage>
</organism>
<accession>A0A4Y2IE07</accession>
<protein>
    <submittedName>
        <fullName evidence="1">Uncharacterized protein</fullName>
    </submittedName>
</protein>
<keyword evidence="2" id="KW-1185">Reference proteome</keyword>
<sequence>MSEDPSNAVSLLENIHRSISGGFCRNDFGAFGARQVQSWREIGVLFSTERDPNRLDKRVQESHLSLTVGKSDVSQPNRGKRINRAVSSTRGRRVTPIFEDKVAFQKDCGNWLSFARKKPRKSSSSQPNLSE</sequence>
<comment type="caution">
    <text evidence="1">The sequence shown here is derived from an EMBL/GenBank/DDBJ whole genome shotgun (WGS) entry which is preliminary data.</text>
</comment>
<dbReference type="AlphaFoldDB" id="A0A4Y2IE07"/>
<evidence type="ECO:0000313" key="1">
    <source>
        <dbReference type="EMBL" id="GBM75977.1"/>
    </source>
</evidence>
<dbReference type="Proteomes" id="UP000499080">
    <property type="component" value="Unassembled WGS sequence"/>
</dbReference>